<organism evidence="6">
    <name type="scientific">hydrothermal vent metagenome</name>
    <dbReference type="NCBI Taxonomy" id="652676"/>
    <lineage>
        <taxon>unclassified sequences</taxon>
        <taxon>metagenomes</taxon>
        <taxon>ecological metagenomes</taxon>
    </lineage>
</organism>
<feature type="transmembrane region" description="Helical" evidence="5">
    <location>
        <begin position="61"/>
        <end position="79"/>
    </location>
</feature>
<reference evidence="6" key="1">
    <citation type="submission" date="2018-06" db="EMBL/GenBank/DDBJ databases">
        <authorList>
            <person name="Zhirakovskaya E."/>
        </authorList>
    </citation>
    <scope>NUCLEOTIDE SEQUENCE</scope>
</reference>
<keyword evidence="4 5" id="KW-0472">Membrane</keyword>
<comment type="subcellular location">
    <subcellularLocation>
        <location evidence="1">Membrane</location>
        <topology evidence="1">Multi-pass membrane protein</topology>
    </subcellularLocation>
</comment>
<dbReference type="InterPro" id="IPR006603">
    <property type="entry name" value="PQ-loop_rpt"/>
</dbReference>
<evidence type="ECO:0000313" key="6">
    <source>
        <dbReference type="EMBL" id="VAX18132.1"/>
    </source>
</evidence>
<protein>
    <recommendedName>
        <fullName evidence="7">PQ loop repeat</fullName>
    </recommendedName>
</protein>
<dbReference type="GO" id="GO:0016020">
    <property type="term" value="C:membrane"/>
    <property type="evidence" value="ECO:0007669"/>
    <property type="project" value="UniProtKB-SubCell"/>
</dbReference>
<name>A0A3B1BQB4_9ZZZZ</name>
<keyword evidence="3 5" id="KW-1133">Transmembrane helix</keyword>
<feature type="transmembrane region" description="Helical" evidence="5">
    <location>
        <begin position="6"/>
        <end position="24"/>
    </location>
</feature>
<evidence type="ECO:0008006" key="7">
    <source>
        <dbReference type="Google" id="ProtNLM"/>
    </source>
</evidence>
<evidence type="ECO:0000256" key="3">
    <source>
        <dbReference type="ARBA" id="ARBA00022989"/>
    </source>
</evidence>
<feature type="transmembrane region" description="Helical" evidence="5">
    <location>
        <begin position="36"/>
        <end position="55"/>
    </location>
</feature>
<dbReference type="EMBL" id="UOGD01000093">
    <property type="protein sequence ID" value="VAX18132.1"/>
    <property type="molecule type" value="Genomic_DNA"/>
</dbReference>
<sequence>MNIVDIIGSFAVFMAAIIFLPQVIKTVKTKETKGLSLSSFILISVSNSLWLTYGLLSADKVIVLSQVFLFPMGLIILIYKIKYG</sequence>
<evidence type="ECO:0000256" key="5">
    <source>
        <dbReference type="SAM" id="Phobius"/>
    </source>
</evidence>
<evidence type="ECO:0000256" key="1">
    <source>
        <dbReference type="ARBA" id="ARBA00004141"/>
    </source>
</evidence>
<gene>
    <name evidence="6" type="ORF">MNBD_IGNAVI01-1946</name>
</gene>
<dbReference type="SMART" id="SM00679">
    <property type="entry name" value="CTNS"/>
    <property type="match status" value="1"/>
</dbReference>
<dbReference type="AlphaFoldDB" id="A0A3B1BQB4"/>
<evidence type="ECO:0000256" key="2">
    <source>
        <dbReference type="ARBA" id="ARBA00022692"/>
    </source>
</evidence>
<evidence type="ECO:0000256" key="4">
    <source>
        <dbReference type="ARBA" id="ARBA00023136"/>
    </source>
</evidence>
<keyword evidence="2 5" id="KW-0812">Transmembrane</keyword>
<dbReference type="Pfam" id="PF04193">
    <property type="entry name" value="PQ-loop"/>
    <property type="match status" value="1"/>
</dbReference>
<accession>A0A3B1BQB4</accession>
<dbReference type="Gene3D" id="1.20.1280.290">
    <property type="match status" value="1"/>
</dbReference>
<proteinExistence type="predicted"/>